<dbReference type="PANTHER" id="PTHR11019">
    <property type="entry name" value="HTH-TYPE TRANSCRIPTIONAL REGULATOR NIMR"/>
    <property type="match status" value="1"/>
</dbReference>
<dbReference type="InterPro" id="IPR018062">
    <property type="entry name" value="HTH_AraC-typ_CS"/>
</dbReference>
<dbReference type="Gene3D" id="1.10.10.60">
    <property type="entry name" value="Homeodomain-like"/>
    <property type="match status" value="2"/>
</dbReference>
<evidence type="ECO:0000313" key="6">
    <source>
        <dbReference type="Proteomes" id="UP000515465"/>
    </source>
</evidence>
<dbReference type="EMBL" id="CP050296">
    <property type="protein sequence ID" value="QND61255.1"/>
    <property type="molecule type" value="Genomic_DNA"/>
</dbReference>
<dbReference type="Proteomes" id="UP000515465">
    <property type="component" value="Chromosome"/>
</dbReference>
<name>A0A7G6T3C3_9HYPH</name>
<evidence type="ECO:0000256" key="2">
    <source>
        <dbReference type="ARBA" id="ARBA00023125"/>
    </source>
</evidence>
<dbReference type="Pfam" id="PF12833">
    <property type="entry name" value="HTH_18"/>
    <property type="match status" value="1"/>
</dbReference>
<dbReference type="PROSITE" id="PS01124">
    <property type="entry name" value="HTH_ARAC_FAMILY_2"/>
    <property type="match status" value="1"/>
</dbReference>
<sequence>MLDALGEVLRAVKMTGGVFLDTHFTAPWCVSARFTSDQCRPFLTDAVQIIAYHYVISGRMLATVEGESPFEVRAGETVVLSRNDPHLLGSALDMRPVGTEHLIQPGERGGLARIVHGGGGEPTRLICGFLGSDEQRNPLIATLPRMLKVDMVTAGSSDWIEASLNFALKGLQEGQVGSPAVMSRLSELIFVEAVRSYAASLVPEQKGWLAGMRDPAVGRALALMHAGVNLHWTAEQLAREVALSRSTFSDRFAGLVGMPPMRYLTAWRMQLAKEQLRSGHRSIAQVGYEIGYQAEEAFTRAFKREFGIPPAAWRKAKQLLG</sequence>
<dbReference type="PANTHER" id="PTHR11019:SF159">
    <property type="entry name" value="TRANSCRIPTIONAL REGULATOR-RELATED"/>
    <property type="match status" value="1"/>
</dbReference>
<dbReference type="SMART" id="SM00342">
    <property type="entry name" value="HTH_ARAC"/>
    <property type="match status" value="1"/>
</dbReference>
<feature type="domain" description="HTH araC/xylS-type" evidence="4">
    <location>
        <begin position="218"/>
        <end position="316"/>
    </location>
</feature>
<dbReference type="PRINTS" id="PR00032">
    <property type="entry name" value="HTHARAC"/>
</dbReference>
<dbReference type="Pfam" id="PF12852">
    <property type="entry name" value="Cupin_6"/>
    <property type="match status" value="1"/>
</dbReference>
<dbReference type="InterPro" id="IPR020449">
    <property type="entry name" value="Tscrpt_reg_AraC-type_HTH"/>
</dbReference>
<dbReference type="GO" id="GO:0003700">
    <property type="term" value="F:DNA-binding transcription factor activity"/>
    <property type="evidence" value="ECO:0007669"/>
    <property type="project" value="InterPro"/>
</dbReference>
<protein>
    <submittedName>
        <fullName evidence="5">AraC family transcriptional regulator</fullName>
    </submittedName>
</protein>
<evidence type="ECO:0000256" key="1">
    <source>
        <dbReference type="ARBA" id="ARBA00023015"/>
    </source>
</evidence>
<keyword evidence="1" id="KW-0805">Transcription regulation</keyword>
<evidence type="ECO:0000256" key="3">
    <source>
        <dbReference type="ARBA" id="ARBA00023163"/>
    </source>
</evidence>
<dbReference type="InterPro" id="IPR009057">
    <property type="entry name" value="Homeodomain-like_sf"/>
</dbReference>
<dbReference type="SUPFAM" id="SSF51182">
    <property type="entry name" value="RmlC-like cupins"/>
    <property type="match status" value="1"/>
</dbReference>
<proteinExistence type="predicted"/>
<dbReference type="InterPro" id="IPR018060">
    <property type="entry name" value="HTH_AraC"/>
</dbReference>
<reference evidence="6" key="1">
    <citation type="journal article" date="2020" name="Mol. Plant Microbe">
        <title>Rhizobial microsymbionts of the narrowly endemic Oxytropis species growing in Kamchatka are characterized by significant genetic diversity and possess a set of genes that are associated with T3SS and T6SS secretion systems and can affect the development of symbiosis.</title>
        <authorList>
            <person name="Safronova V."/>
            <person name="Guro P."/>
            <person name="Sazanova A."/>
            <person name="Kuznetsova I."/>
            <person name="Belimov A."/>
            <person name="Yakubov V."/>
            <person name="Chirak E."/>
            <person name="Afonin A."/>
            <person name="Gogolev Y."/>
            <person name="Andronov E."/>
            <person name="Tikhonovich I."/>
        </authorList>
    </citation>
    <scope>NUCLEOTIDE SEQUENCE [LARGE SCALE GENOMIC DNA]</scope>
    <source>
        <strain evidence="6">583</strain>
    </source>
</reference>
<dbReference type="AlphaFoldDB" id="A0A7G6T3C3"/>
<keyword evidence="3" id="KW-0804">Transcription</keyword>
<evidence type="ECO:0000259" key="4">
    <source>
        <dbReference type="PROSITE" id="PS01124"/>
    </source>
</evidence>
<dbReference type="SUPFAM" id="SSF46689">
    <property type="entry name" value="Homeodomain-like"/>
    <property type="match status" value="2"/>
</dbReference>
<accession>A0A7G6T3C3</accession>
<keyword evidence="2" id="KW-0238">DNA-binding</keyword>
<dbReference type="InterPro" id="IPR011051">
    <property type="entry name" value="RmlC_Cupin_sf"/>
</dbReference>
<organism evidence="5 6">
    <name type="scientific">Mesorhizobium huakuii</name>
    <dbReference type="NCBI Taxonomy" id="28104"/>
    <lineage>
        <taxon>Bacteria</taxon>
        <taxon>Pseudomonadati</taxon>
        <taxon>Pseudomonadota</taxon>
        <taxon>Alphaproteobacteria</taxon>
        <taxon>Hyphomicrobiales</taxon>
        <taxon>Phyllobacteriaceae</taxon>
        <taxon>Mesorhizobium</taxon>
    </lineage>
</organism>
<gene>
    <name evidence="5" type="ORF">HB778_14695</name>
</gene>
<dbReference type="GO" id="GO:0043565">
    <property type="term" value="F:sequence-specific DNA binding"/>
    <property type="evidence" value="ECO:0007669"/>
    <property type="project" value="InterPro"/>
</dbReference>
<dbReference type="PROSITE" id="PS00041">
    <property type="entry name" value="HTH_ARAC_FAMILY_1"/>
    <property type="match status" value="1"/>
</dbReference>
<evidence type="ECO:0000313" key="5">
    <source>
        <dbReference type="EMBL" id="QND61255.1"/>
    </source>
</evidence>
<dbReference type="InterPro" id="IPR032783">
    <property type="entry name" value="AraC_lig"/>
</dbReference>